<dbReference type="PANTHER" id="PTHR24376:SF245">
    <property type="entry name" value="ZINC FINGER PROTEIN 11"/>
    <property type="match status" value="1"/>
</dbReference>
<dbReference type="InterPro" id="IPR036236">
    <property type="entry name" value="Znf_C2H2_sf"/>
</dbReference>
<dbReference type="GO" id="GO:0001228">
    <property type="term" value="F:DNA-binding transcription activator activity, RNA polymerase II-specific"/>
    <property type="evidence" value="ECO:0007669"/>
    <property type="project" value="TreeGrafter"/>
</dbReference>
<feature type="domain" description="C2H2-type" evidence="9">
    <location>
        <begin position="66"/>
        <end position="94"/>
    </location>
</feature>
<feature type="region of interest" description="Disordered" evidence="8">
    <location>
        <begin position="232"/>
        <end position="254"/>
    </location>
</feature>
<feature type="compositionally biased region" description="Basic and acidic residues" evidence="8">
    <location>
        <begin position="240"/>
        <end position="254"/>
    </location>
</feature>
<evidence type="ECO:0000256" key="7">
    <source>
        <dbReference type="PROSITE-ProRule" id="PRU00042"/>
    </source>
</evidence>
<sequence>MLQFEAIRRVKCTYKDCVTSFDTEKAMRRHKKDSEEHDYCHKCGEDFDSYEDLAQHKAFRPDNHGMACRVCGEEFKSVSGLKRHIELSHKIDQKLPCIGCGEEFYRASLLTEHLEFGHCPNISAMQFQGHIVHKFLISELLKGDGRFDRFLQKISKHAAAHDYDQEGGVSLGLMDDDSEACHYEKYPVIAPEVKPEAVNPPVKVPEAYPALPSNVNAKNIWGGKDAAKTLFPHAKATPPPKEKYSIRKHDEQHEKEHGINILTTRFWDPTSTDYSPERFFEPTINQYYCPFICEQTFPIPADLNRHIMTDHRISSVRCPSCLKIYKSATSLISHCESRGSKCTVNKAEDFNQFLDRLTGGFLSVEEKVRPDHLHNPAVMIRNPETGELESYKAPTVGYLQYSVSKPADYQERTKTAYALGGGRI</sequence>
<evidence type="ECO:0000256" key="6">
    <source>
        <dbReference type="ARBA" id="ARBA00023242"/>
    </source>
</evidence>
<protein>
    <recommendedName>
        <fullName evidence="9">C2H2-type domain-containing protein</fullName>
    </recommendedName>
</protein>
<reference evidence="10" key="1">
    <citation type="journal article" date="2020" name="Stud. Mycol.">
        <title>101 Dothideomycetes genomes: a test case for predicting lifestyles and emergence of pathogens.</title>
        <authorList>
            <person name="Haridas S."/>
            <person name="Albert R."/>
            <person name="Binder M."/>
            <person name="Bloem J."/>
            <person name="Labutti K."/>
            <person name="Salamov A."/>
            <person name="Andreopoulos B."/>
            <person name="Baker S."/>
            <person name="Barry K."/>
            <person name="Bills G."/>
            <person name="Bluhm B."/>
            <person name="Cannon C."/>
            <person name="Castanera R."/>
            <person name="Culley D."/>
            <person name="Daum C."/>
            <person name="Ezra D."/>
            <person name="Gonzalez J."/>
            <person name="Henrissat B."/>
            <person name="Kuo A."/>
            <person name="Liang C."/>
            <person name="Lipzen A."/>
            <person name="Lutzoni F."/>
            <person name="Magnuson J."/>
            <person name="Mondo S."/>
            <person name="Nolan M."/>
            <person name="Ohm R."/>
            <person name="Pangilinan J."/>
            <person name="Park H.-J."/>
            <person name="Ramirez L."/>
            <person name="Alfaro M."/>
            <person name="Sun H."/>
            <person name="Tritt A."/>
            <person name="Yoshinaga Y."/>
            <person name="Zwiers L.-H."/>
            <person name="Turgeon B."/>
            <person name="Goodwin S."/>
            <person name="Spatafora J."/>
            <person name="Crous P."/>
            <person name="Grigoriev I."/>
        </authorList>
    </citation>
    <scope>NUCLEOTIDE SEQUENCE</scope>
    <source>
        <strain evidence="10">CBS 207.26</strain>
    </source>
</reference>
<evidence type="ECO:0000256" key="8">
    <source>
        <dbReference type="SAM" id="MobiDB-lite"/>
    </source>
</evidence>
<evidence type="ECO:0000256" key="2">
    <source>
        <dbReference type="ARBA" id="ARBA00022723"/>
    </source>
</evidence>
<dbReference type="Pfam" id="PF00096">
    <property type="entry name" value="zf-C2H2"/>
    <property type="match status" value="2"/>
</dbReference>
<dbReference type="GO" id="GO:0000978">
    <property type="term" value="F:RNA polymerase II cis-regulatory region sequence-specific DNA binding"/>
    <property type="evidence" value="ECO:0007669"/>
    <property type="project" value="TreeGrafter"/>
</dbReference>
<comment type="subcellular location">
    <subcellularLocation>
        <location evidence="1">Nucleus</location>
    </subcellularLocation>
</comment>
<dbReference type="AlphaFoldDB" id="A0A6A6DV16"/>
<dbReference type="SMART" id="SM00355">
    <property type="entry name" value="ZnF_C2H2"/>
    <property type="match status" value="6"/>
</dbReference>
<keyword evidence="6" id="KW-0539">Nucleus</keyword>
<keyword evidence="5" id="KW-0862">Zinc</keyword>
<dbReference type="GO" id="GO:0005634">
    <property type="term" value="C:nucleus"/>
    <property type="evidence" value="ECO:0007669"/>
    <property type="project" value="UniProtKB-SubCell"/>
</dbReference>
<evidence type="ECO:0000259" key="9">
    <source>
        <dbReference type="PROSITE" id="PS50157"/>
    </source>
</evidence>
<dbReference type="SUPFAM" id="SSF57667">
    <property type="entry name" value="beta-beta-alpha zinc fingers"/>
    <property type="match status" value="2"/>
</dbReference>
<evidence type="ECO:0000256" key="1">
    <source>
        <dbReference type="ARBA" id="ARBA00004123"/>
    </source>
</evidence>
<dbReference type="Gene3D" id="3.30.160.60">
    <property type="entry name" value="Classic Zinc Finger"/>
    <property type="match status" value="2"/>
</dbReference>
<dbReference type="InterPro" id="IPR013087">
    <property type="entry name" value="Znf_C2H2_type"/>
</dbReference>
<proteinExistence type="predicted"/>
<evidence type="ECO:0000256" key="4">
    <source>
        <dbReference type="ARBA" id="ARBA00022771"/>
    </source>
</evidence>
<evidence type="ECO:0000256" key="5">
    <source>
        <dbReference type="ARBA" id="ARBA00022833"/>
    </source>
</evidence>
<gene>
    <name evidence="10" type="ORF">K469DRAFT_587763</name>
</gene>
<keyword evidence="3" id="KW-0677">Repeat</keyword>
<dbReference type="Proteomes" id="UP000800200">
    <property type="component" value="Unassembled WGS sequence"/>
</dbReference>
<dbReference type="EMBL" id="ML994650">
    <property type="protein sequence ID" value="KAF2182008.1"/>
    <property type="molecule type" value="Genomic_DNA"/>
</dbReference>
<keyword evidence="11" id="KW-1185">Reference proteome</keyword>
<dbReference type="PROSITE" id="PS50157">
    <property type="entry name" value="ZINC_FINGER_C2H2_2"/>
    <property type="match status" value="1"/>
</dbReference>
<dbReference type="GO" id="GO:0008270">
    <property type="term" value="F:zinc ion binding"/>
    <property type="evidence" value="ECO:0007669"/>
    <property type="project" value="UniProtKB-KW"/>
</dbReference>
<organism evidence="10 11">
    <name type="scientific">Zopfia rhizophila CBS 207.26</name>
    <dbReference type="NCBI Taxonomy" id="1314779"/>
    <lineage>
        <taxon>Eukaryota</taxon>
        <taxon>Fungi</taxon>
        <taxon>Dikarya</taxon>
        <taxon>Ascomycota</taxon>
        <taxon>Pezizomycotina</taxon>
        <taxon>Dothideomycetes</taxon>
        <taxon>Dothideomycetes incertae sedis</taxon>
        <taxon>Zopfiaceae</taxon>
        <taxon>Zopfia</taxon>
    </lineage>
</organism>
<dbReference type="PROSITE" id="PS00028">
    <property type="entry name" value="ZINC_FINGER_C2H2_1"/>
    <property type="match status" value="3"/>
</dbReference>
<evidence type="ECO:0000256" key="3">
    <source>
        <dbReference type="ARBA" id="ARBA00022737"/>
    </source>
</evidence>
<evidence type="ECO:0000313" key="11">
    <source>
        <dbReference type="Proteomes" id="UP000800200"/>
    </source>
</evidence>
<keyword evidence="4 7" id="KW-0863">Zinc-finger</keyword>
<accession>A0A6A6DV16</accession>
<evidence type="ECO:0000313" key="10">
    <source>
        <dbReference type="EMBL" id="KAF2182008.1"/>
    </source>
</evidence>
<name>A0A6A6DV16_9PEZI</name>
<keyword evidence="2" id="KW-0479">Metal-binding</keyword>
<dbReference type="OrthoDB" id="8117402at2759"/>
<dbReference type="PANTHER" id="PTHR24376">
    <property type="entry name" value="ZINC FINGER PROTEIN"/>
    <property type="match status" value="1"/>
</dbReference>